<sequence>MTISLLTAGTTVPSQTASQLLPITVPLSPVNQTLATTTITLTPDSPTNNRVLLDSTIGVAAQLNVPQVVVRIFRNSVLIFSSQQGLQNAAEQFYTIRAVTADFNLVPGTYTYTLTIERLAAGTPAAVQGPITLSALAFGPIL</sequence>
<keyword evidence="2" id="KW-1185">Reference proteome</keyword>
<accession>A0ABT9CBL4</accession>
<comment type="caution">
    <text evidence="1">The sequence shown here is derived from an EMBL/GenBank/DDBJ whole genome shotgun (WGS) entry which is preliminary data.</text>
</comment>
<dbReference type="RefSeq" id="WP_305022551.1">
    <property type="nucleotide sequence ID" value="NZ_JAUQTB010000001.1"/>
</dbReference>
<dbReference type="EMBL" id="JAUQTB010000001">
    <property type="protein sequence ID" value="MDO7905382.1"/>
    <property type="molecule type" value="Genomic_DNA"/>
</dbReference>
<evidence type="ECO:0000313" key="2">
    <source>
        <dbReference type="Proteomes" id="UP001240171"/>
    </source>
</evidence>
<name>A0ABT9CBL4_9BACL</name>
<organism evidence="1 2">
    <name type="scientific">Paenibacillus lacisoli</name>
    <dbReference type="NCBI Taxonomy" id="3064525"/>
    <lineage>
        <taxon>Bacteria</taxon>
        <taxon>Bacillati</taxon>
        <taxon>Bacillota</taxon>
        <taxon>Bacilli</taxon>
        <taxon>Bacillales</taxon>
        <taxon>Paenibacillaceae</taxon>
        <taxon>Paenibacillus</taxon>
    </lineage>
</organism>
<dbReference type="Proteomes" id="UP001240171">
    <property type="component" value="Unassembled WGS sequence"/>
</dbReference>
<evidence type="ECO:0000313" key="1">
    <source>
        <dbReference type="EMBL" id="MDO7905382.1"/>
    </source>
</evidence>
<proteinExistence type="predicted"/>
<gene>
    <name evidence="1" type="ORF">Q5741_03025</name>
</gene>
<reference evidence="1 2" key="1">
    <citation type="submission" date="2023-07" db="EMBL/GenBank/DDBJ databases">
        <title>Paenibacillus sp. JX-17 nov. isolated from soil.</title>
        <authorList>
            <person name="Wan Y."/>
            <person name="Liu B."/>
        </authorList>
    </citation>
    <scope>NUCLEOTIDE SEQUENCE [LARGE SCALE GENOMIC DNA]</scope>
    <source>
        <strain evidence="1 2">JX-17</strain>
    </source>
</reference>
<protein>
    <submittedName>
        <fullName evidence="1">Exosporium protein C</fullName>
    </submittedName>
</protein>